<sequence>MNDWYDESRPSLTRRRFLNALSGTAAATLLGGAPRLRAEDAPDHPDPTADSCILIWLAGGMAAPETFDPKRYMPFEVGTPVEKIISTFPAIDTNVDGIKICKGLENIAGVMDRATLIRSHVQADLGNILHSRHQYHWHTGYVPPTTVAAPHIGAWMAKVLGPRNEVMPPFINIGQRLEGHGESEELKAFTTGGFFGSEYSPMNLPYPEKASEAVKPPGDMSADRFSKRYKALQDLLKNSPKGEQLSDYHQESMLRSLDNAHRLLGSPERKAFDLTLEDPDVYKQYDTGRFGRGCLLARRLVENGARFVEVTTEYVPFLHWDTHENGHTTVDRLHKEVDRPIATLIKDLEARGILDRTLVIIASEFSRDMMIEGVPGSTARDQSRAKTDVIKEMKHYGLHRHFTGGTSVVMFGGGMKKGFLYGATADERPCLAIENPVSIENLHATIFQAMGISPKTSYDIEKRPFYATKDGKGEPVMDLFA</sequence>
<dbReference type="SUPFAM" id="SSF53649">
    <property type="entry name" value="Alkaline phosphatase-like"/>
    <property type="match status" value="1"/>
</dbReference>
<protein>
    <recommendedName>
        <fullName evidence="3">DUF1501 domain-containing protein</fullName>
    </recommendedName>
</protein>
<dbReference type="InterPro" id="IPR017850">
    <property type="entry name" value="Alkaline_phosphatase_core_sf"/>
</dbReference>
<keyword evidence="2" id="KW-1185">Reference proteome</keyword>
<evidence type="ECO:0000313" key="2">
    <source>
        <dbReference type="Proteomes" id="UP001374893"/>
    </source>
</evidence>
<dbReference type="PROSITE" id="PS51318">
    <property type="entry name" value="TAT"/>
    <property type="match status" value="1"/>
</dbReference>
<dbReference type="InterPro" id="IPR006311">
    <property type="entry name" value="TAT_signal"/>
</dbReference>
<dbReference type="RefSeq" id="WP_338689762.1">
    <property type="nucleotide sequence ID" value="NZ_AP024702.1"/>
</dbReference>
<gene>
    <name evidence="1" type="ORF">HAHE_14260</name>
</gene>
<dbReference type="PANTHER" id="PTHR43737:SF1">
    <property type="entry name" value="DUF1501 DOMAIN-CONTAINING PROTEIN"/>
    <property type="match status" value="1"/>
</dbReference>
<dbReference type="Proteomes" id="UP001374893">
    <property type="component" value="Chromosome"/>
</dbReference>
<accession>A0ABM7RKI3</accession>
<reference evidence="1 2" key="1">
    <citation type="submission" date="2021-06" db="EMBL/GenBank/DDBJ databases">
        <title>Complete genome of Haloferula helveola possessing various polysaccharide degrading enzymes.</title>
        <authorList>
            <person name="Takami H."/>
            <person name="Huang C."/>
            <person name="Hamasaki K."/>
        </authorList>
    </citation>
    <scope>NUCLEOTIDE SEQUENCE [LARGE SCALE GENOMIC DNA]</scope>
    <source>
        <strain evidence="1 2">CN-1</strain>
    </source>
</reference>
<name>A0ABM7RKI3_9BACT</name>
<proteinExistence type="predicted"/>
<organism evidence="1 2">
    <name type="scientific">Haloferula helveola</name>
    <dbReference type="NCBI Taxonomy" id="490095"/>
    <lineage>
        <taxon>Bacteria</taxon>
        <taxon>Pseudomonadati</taxon>
        <taxon>Verrucomicrobiota</taxon>
        <taxon>Verrucomicrobiia</taxon>
        <taxon>Verrucomicrobiales</taxon>
        <taxon>Verrucomicrobiaceae</taxon>
        <taxon>Haloferula</taxon>
    </lineage>
</organism>
<dbReference type="EMBL" id="AP024702">
    <property type="protein sequence ID" value="BCX47518.1"/>
    <property type="molecule type" value="Genomic_DNA"/>
</dbReference>
<dbReference type="InterPro" id="IPR010869">
    <property type="entry name" value="DUF1501"/>
</dbReference>
<evidence type="ECO:0000313" key="1">
    <source>
        <dbReference type="EMBL" id="BCX47518.1"/>
    </source>
</evidence>
<dbReference type="Pfam" id="PF07394">
    <property type="entry name" value="DUF1501"/>
    <property type="match status" value="1"/>
</dbReference>
<dbReference type="PANTHER" id="PTHR43737">
    <property type="entry name" value="BLL7424 PROTEIN"/>
    <property type="match status" value="1"/>
</dbReference>
<evidence type="ECO:0008006" key="3">
    <source>
        <dbReference type="Google" id="ProtNLM"/>
    </source>
</evidence>